<evidence type="ECO:0000256" key="1">
    <source>
        <dbReference type="ARBA" id="ARBA00008668"/>
    </source>
</evidence>
<evidence type="ECO:0008006" key="4">
    <source>
        <dbReference type="Google" id="ProtNLM"/>
    </source>
</evidence>
<evidence type="ECO:0000313" key="3">
    <source>
        <dbReference type="Proteomes" id="UP001234989"/>
    </source>
</evidence>
<dbReference type="InterPro" id="IPR050592">
    <property type="entry name" value="GDSL_lipolytic_enzyme"/>
</dbReference>
<dbReference type="AlphaFoldDB" id="A0AAF0ZTG0"/>
<gene>
    <name evidence="2" type="ORF">MTR67_042498</name>
</gene>
<dbReference type="PANTHER" id="PTHR45642">
    <property type="entry name" value="GDSL ESTERASE/LIPASE EXL3"/>
    <property type="match status" value="1"/>
</dbReference>
<protein>
    <recommendedName>
        <fullName evidence="4">GDSL esterase/lipase</fullName>
    </recommendedName>
</protein>
<dbReference type="EMBL" id="CP133621">
    <property type="protein sequence ID" value="WMV49113.1"/>
    <property type="molecule type" value="Genomic_DNA"/>
</dbReference>
<sequence length="169" mass="19411">MEAAIGKEQTKKLIKEALFIISIGSNDFIANYKLYPFRSQNYTVSAYINFLLQHVHNFLKELLDQGARKIAMAGLPPLGCLPSVITLNSNDTFSKRDCIDSFSSIARDYNPKLQTKLNGMQNSFANLGSRIVYLEAYKPFMDIIQYKKLYGEYIIVIRILYFQRVLSFI</sequence>
<dbReference type="InterPro" id="IPR036514">
    <property type="entry name" value="SGNH_hydro_sf"/>
</dbReference>
<dbReference type="InterPro" id="IPR001087">
    <property type="entry name" value="GDSL"/>
</dbReference>
<dbReference type="Proteomes" id="UP001234989">
    <property type="component" value="Chromosome 10"/>
</dbReference>
<keyword evidence="3" id="KW-1185">Reference proteome</keyword>
<dbReference type="GO" id="GO:0016788">
    <property type="term" value="F:hydrolase activity, acting on ester bonds"/>
    <property type="evidence" value="ECO:0007669"/>
    <property type="project" value="InterPro"/>
</dbReference>
<dbReference type="PANTHER" id="PTHR45642:SF3">
    <property type="entry name" value="OS09G0540400 PROTEIN"/>
    <property type="match status" value="1"/>
</dbReference>
<dbReference type="Pfam" id="PF00657">
    <property type="entry name" value="Lipase_GDSL"/>
    <property type="match status" value="1"/>
</dbReference>
<comment type="similarity">
    <text evidence="1">Belongs to the 'GDSL' lipolytic enzyme family.</text>
</comment>
<evidence type="ECO:0000313" key="2">
    <source>
        <dbReference type="EMBL" id="WMV49113.1"/>
    </source>
</evidence>
<dbReference type="Gene3D" id="3.40.50.1110">
    <property type="entry name" value="SGNH hydrolase"/>
    <property type="match status" value="1"/>
</dbReference>
<proteinExistence type="inferred from homology"/>
<name>A0AAF0ZTG0_SOLVR</name>
<organism evidence="2 3">
    <name type="scientific">Solanum verrucosum</name>
    <dbReference type="NCBI Taxonomy" id="315347"/>
    <lineage>
        <taxon>Eukaryota</taxon>
        <taxon>Viridiplantae</taxon>
        <taxon>Streptophyta</taxon>
        <taxon>Embryophyta</taxon>
        <taxon>Tracheophyta</taxon>
        <taxon>Spermatophyta</taxon>
        <taxon>Magnoliopsida</taxon>
        <taxon>eudicotyledons</taxon>
        <taxon>Gunneridae</taxon>
        <taxon>Pentapetalae</taxon>
        <taxon>asterids</taxon>
        <taxon>lamiids</taxon>
        <taxon>Solanales</taxon>
        <taxon>Solanaceae</taxon>
        <taxon>Solanoideae</taxon>
        <taxon>Solaneae</taxon>
        <taxon>Solanum</taxon>
    </lineage>
</organism>
<accession>A0AAF0ZTG0</accession>
<reference evidence="2" key="1">
    <citation type="submission" date="2023-08" db="EMBL/GenBank/DDBJ databases">
        <title>A de novo genome assembly of Solanum verrucosum Schlechtendal, a Mexican diploid species geographically isolated from the other diploid A-genome species in potato relatives.</title>
        <authorList>
            <person name="Hosaka K."/>
        </authorList>
    </citation>
    <scope>NUCLEOTIDE SEQUENCE</scope>
    <source>
        <tissue evidence="2">Young leaves</tissue>
    </source>
</reference>